<name>A0A1W2E254_9SPHI</name>
<dbReference type="AlphaFoldDB" id="A0A1W2E254"/>
<keyword evidence="1" id="KW-1133">Transmembrane helix</keyword>
<sequence length="45" mass="5450">MKPELRYSFRLGKNIFDQSYKNAFYKLLFVLISITSLMLFPVRFI</sequence>
<keyword evidence="1" id="KW-0812">Transmembrane</keyword>
<evidence type="ECO:0000256" key="1">
    <source>
        <dbReference type="SAM" id="Phobius"/>
    </source>
</evidence>
<evidence type="ECO:0000313" key="2">
    <source>
        <dbReference type="EMBL" id="SMD03805.1"/>
    </source>
</evidence>
<feature type="transmembrane region" description="Helical" evidence="1">
    <location>
        <begin position="23"/>
        <end position="42"/>
    </location>
</feature>
<dbReference type="STRING" id="151894.SAMN04488524_4405"/>
<dbReference type="Proteomes" id="UP000192756">
    <property type="component" value="Unassembled WGS sequence"/>
</dbReference>
<accession>A0A1W2E254</accession>
<dbReference type="EMBL" id="FWXT01000004">
    <property type="protein sequence ID" value="SMD03805.1"/>
    <property type="molecule type" value="Genomic_DNA"/>
</dbReference>
<keyword evidence="3" id="KW-1185">Reference proteome</keyword>
<proteinExistence type="predicted"/>
<evidence type="ECO:0000313" key="3">
    <source>
        <dbReference type="Proteomes" id="UP000192756"/>
    </source>
</evidence>
<gene>
    <name evidence="2" type="ORF">SAMN04488524_4405</name>
</gene>
<reference evidence="3" key="1">
    <citation type="submission" date="2017-04" db="EMBL/GenBank/DDBJ databases">
        <authorList>
            <person name="Varghese N."/>
            <person name="Submissions S."/>
        </authorList>
    </citation>
    <scope>NUCLEOTIDE SEQUENCE [LARGE SCALE GENOMIC DNA]</scope>
    <source>
        <strain evidence="3">DSM 12126</strain>
    </source>
</reference>
<protein>
    <submittedName>
        <fullName evidence="2">Uncharacterized protein</fullName>
    </submittedName>
</protein>
<keyword evidence="1" id="KW-0472">Membrane</keyword>
<organism evidence="2 3">
    <name type="scientific">Pedobacter africanus</name>
    <dbReference type="NCBI Taxonomy" id="151894"/>
    <lineage>
        <taxon>Bacteria</taxon>
        <taxon>Pseudomonadati</taxon>
        <taxon>Bacteroidota</taxon>
        <taxon>Sphingobacteriia</taxon>
        <taxon>Sphingobacteriales</taxon>
        <taxon>Sphingobacteriaceae</taxon>
        <taxon>Pedobacter</taxon>
    </lineage>
</organism>